<evidence type="ECO:0000313" key="3">
    <source>
        <dbReference type="EMBL" id="GMI30237.1"/>
    </source>
</evidence>
<keyword evidence="1" id="KW-1133">Transmembrane helix</keyword>
<keyword evidence="4" id="KW-1185">Reference proteome</keyword>
<sequence>MSSTPPLPTLGVNVTSLTTCPPLSPAPAENTVFYELHVSLKLAGSAAGSGVNWKVYHRYSTLLAFHSSTLLLSLPPSLKQALSDSFPPKDYLSDATDAAFLAERKEALEHYLHRVVDYVNAASDVVGSRADRVKVGGEDWDSLFSSDESGKPGGLFELLQVGGRKFRSDQDTDVEAWHYYVDGEREEVRGLHQHLENVAAQAQARKPSGPGLLPNILTAFVPTALLLLGAAAFLKKDPRELEGRVLVIALYCGLLPLMWKQARKKT</sequence>
<reference evidence="3 4" key="1">
    <citation type="journal article" date="2023" name="Commun. Biol.">
        <title>Genome analysis of Parmales, the sister group of diatoms, reveals the evolutionary specialization of diatoms from phago-mixotrophs to photoautotrophs.</title>
        <authorList>
            <person name="Ban H."/>
            <person name="Sato S."/>
            <person name="Yoshikawa S."/>
            <person name="Yamada K."/>
            <person name="Nakamura Y."/>
            <person name="Ichinomiya M."/>
            <person name="Sato N."/>
            <person name="Blanc-Mathieu R."/>
            <person name="Endo H."/>
            <person name="Kuwata A."/>
            <person name="Ogata H."/>
        </authorList>
    </citation>
    <scope>NUCLEOTIDE SEQUENCE [LARGE SCALE GENOMIC DNA]</scope>
</reference>
<dbReference type="InterPro" id="IPR036871">
    <property type="entry name" value="PX_dom_sf"/>
</dbReference>
<dbReference type="PROSITE" id="PS50195">
    <property type="entry name" value="PX"/>
    <property type="match status" value="1"/>
</dbReference>
<dbReference type="SUPFAM" id="SSF64268">
    <property type="entry name" value="PX domain"/>
    <property type="match status" value="1"/>
</dbReference>
<evidence type="ECO:0000313" key="4">
    <source>
        <dbReference type="Proteomes" id="UP001165060"/>
    </source>
</evidence>
<comment type="caution">
    <text evidence="3">The sequence shown here is derived from an EMBL/GenBank/DDBJ whole genome shotgun (WGS) entry which is preliminary data.</text>
</comment>
<evidence type="ECO:0000256" key="1">
    <source>
        <dbReference type="SAM" id="Phobius"/>
    </source>
</evidence>
<gene>
    <name evidence="3" type="ORF">TeGR_g12852</name>
</gene>
<keyword evidence="1" id="KW-0812">Transmembrane</keyword>
<organism evidence="3 4">
    <name type="scientific">Tetraparma gracilis</name>
    <dbReference type="NCBI Taxonomy" id="2962635"/>
    <lineage>
        <taxon>Eukaryota</taxon>
        <taxon>Sar</taxon>
        <taxon>Stramenopiles</taxon>
        <taxon>Ochrophyta</taxon>
        <taxon>Bolidophyceae</taxon>
        <taxon>Parmales</taxon>
        <taxon>Triparmaceae</taxon>
        <taxon>Tetraparma</taxon>
    </lineage>
</organism>
<feature type="transmembrane region" description="Helical" evidence="1">
    <location>
        <begin position="241"/>
        <end position="259"/>
    </location>
</feature>
<feature type="domain" description="PX" evidence="2">
    <location>
        <begin position="12"/>
        <end position="151"/>
    </location>
</feature>
<proteinExistence type="predicted"/>
<evidence type="ECO:0000259" key="2">
    <source>
        <dbReference type="PROSITE" id="PS50195"/>
    </source>
</evidence>
<feature type="transmembrane region" description="Helical" evidence="1">
    <location>
        <begin position="212"/>
        <end position="234"/>
    </location>
</feature>
<accession>A0ABQ6MPB4</accession>
<name>A0ABQ6MPB4_9STRA</name>
<keyword evidence="1" id="KW-0472">Membrane</keyword>
<dbReference type="InterPro" id="IPR001683">
    <property type="entry name" value="PX_dom"/>
</dbReference>
<dbReference type="Proteomes" id="UP001165060">
    <property type="component" value="Unassembled WGS sequence"/>
</dbReference>
<dbReference type="Pfam" id="PF00787">
    <property type="entry name" value="PX"/>
    <property type="match status" value="1"/>
</dbReference>
<dbReference type="CDD" id="cd06093">
    <property type="entry name" value="PX_domain"/>
    <property type="match status" value="1"/>
</dbReference>
<dbReference type="EMBL" id="BRYB01003089">
    <property type="protein sequence ID" value="GMI30237.1"/>
    <property type="molecule type" value="Genomic_DNA"/>
</dbReference>
<dbReference type="Gene3D" id="3.30.1520.10">
    <property type="entry name" value="Phox-like domain"/>
    <property type="match status" value="1"/>
</dbReference>
<protein>
    <recommendedName>
        <fullName evidence="2">PX domain-containing protein</fullName>
    </recommendedName>
</protein>